<evidence type="ECO:0000313" key="2">
    <source>
        <dbReference type="EMBL" id="POW06121.1"/>
    </source>
</evidence>
<dbReference type="AlphaFoldDB" id="A0A2S4V9C8"/>
<keyword evidence="3" id="KW-1185">Reference proteome</keyword>
<reference evidence="2" key="1">
    <citation type="submission" date="2017-12" db="EMBL/GenBank/DDBJ databases">
        <title>Gene loss provides genomic basis for host adaptation in cereal stripe rust fungi.</title>
        <authorList>
            <person name="Xia C."/>
        </authorList>
    </citation>
    <scope>NUCLEOTIDE SEQUENCE [LARGE SCALE GENOMIC DNA]</scope>
    <source>
        <strain evidence="2">93-210</strain>
    </source>
</reference>
<dbReference type="VEuPathDB" id="FungiDB:PSHT_01824"/>
<evidence type="ECO:0000313" key="3">
    <source>
        <dbReference type="Proteomes" id="UP000239156"/>
    </source>
</evidence>
<feature type="non-terminal residue" evidence="2">
    <location>
        <position position="479"/>
    </location>
</feature>
<accession>A0A2S4V9C8</accession>
<feature type="region of interest" description="Disordered" evidence="1">
    <location>
        <begin position="364"/>
        <end position="383"/>
    </location>
</feature>
<protein>
    <submittedName>
        <fullName evidence="2">Uncharacterized protein</fullName>
    </submittedName>
</protein>
<dbReference type="VEuPathDB" id="FungiDB:PSHT_14145"/>
<dbReference type="VEuPathDB" id="FungiDB:PSHT_14147"/>
<dbReference type="EMBL" id="PKSL01000090">
    <property type="protein sequence ID" value="POW06121.1"/>
    <property type="molecule type" value="Genomic_DNA"/>
</dbReference>
<dbReference type="Proteomes" id="UP000239156">
    <property type="component" value="Unassembled WGS sequence"/>
</dbReference>
<gene>
    <name evidence="2" type="ORF">PSTT_09224</name>
</gene>
<comment type="caution">
    <text evidence="2">The sequence shown here is derived from an EMBL/GenBank/DDBJ whole genome shotgun (WGS) entry which is preliminary data.</text>
</comment>
<sequence>MVTRNFGPNQTPDNNKPANVGNDPTTGTAPDRNPTAATNGASHRPIWPARRTCRHQFPLTAGLRNASPSIPMTSRLGISPTNHFLTGVRGRTPCWEDMNATGTHTVSHPAMKTQMVLLALKKLKNQSPSRNLNHSDIHINYAFHVVQATNNPANNPRARKQKATTFTTGCLPEGKMKTCTLVQEDPKVVAQNEMAFKQLKAHHAPNNNSGKPSREPTAGVSLSVALHDLMQEIYAAHNPCERLSHLPKVPICINLEDPNQYLPITCHKADYLNQQLRLAAPPPQLNLFASHLPQIQVLFPAALLQPDHQFNQEELFQQFAPYPQAFPGQPLVFPGQPSLFPGQTPGFPDRCFLQCHLSLARPGQGKHFQARPSQDNCTNKRSRNSKIPILPMNNYWTLFTMSQINQILHQLNHHQLHPIMGLQLMISSSPSSTLVINGLSHLGITHWSLLQHILVEALINVGIPLAQAQATMFTFRRNS</sequence>
<feature type="compositionally biased region" description="Polar residues" evidence="1">
    <location>
        <begin position="1"/>
        <end position="28"/>
    </location>
</feature>
<feature type="region of interest" description="Disordered" evidence="1">
    <location>
        <begin position="1"/>
        <end position="45"/>
    </location>
</feature>
<organism evidence="2 3">
    <name type="scientific">Puccinia striiformis</name>
    <dbReference type="NCBI Taxonomy" id="27350"/>
    <lineage>
        <taxon>Eukaryota</taxon>
        <taxon>Fungi</taxon>
        <taxon>Dikarya</taxon>
        <taxon>Basidiomycota</taxon>
        <taxon>Pucciniomycotina</taxon>
        <taxon>Pucciniomycetes</taxon>
        <taxon>Pucciniales</taxon>
        <taxon>Pucciniaceae</taxon>
        <taxon>Puccinia</taxon>
    </lineage>
</organism>
<dbReference type="VEuPathDB" id="FungiDB:PSTT_09224"/>
<proteinExistence type="predicted"/>
<evidence type="ECO:0000256" key="1">
    <source>
        <dbReference type="SAM" id="MobiDB-lite"/>
    </source>
</evidence>
<name>A0A2S4V9C8_9BASI</name>